<feature type="region of interest" description="Disordered" evidence="1">
    <location>
        <begin position="579"/>
        <end position="604"/>
    </location>
</feature>
<dbReference type="Proteomes" id="UP001209570">
    <property type="component" value="Unassembled WGS sequence"/>
</dbReference>
<feature type="compositionally biased region" description="Low complexity" evidence="1">
    <location>
        <begin position="67"/>
        <end position="81"/>
    </location>
</feature>
<feature type="compositionally biased region" description="Low complexity" evidence="1">
    <location>
        <begin position="582"/>
        <end position="604"/>
    </location>
</feature>
<accession>A0AAD5Q8Y1</accession>
<dbReference type="Gene3D" id="3.40.50.720">
    <property type="entry name" value="NAD(P)-binding Rossmann-like Domain"/>
    <property type="match status" value="2"/>
</dbReference>
<feature type="region of interest" description="Disordered" evidence="1">
    <location>
        <begin position="1"/>
        <end position="88"/>
    </location>
</feature>
<feature type="compositionally biased region" description="Low complexity" evidence="1">
    <location>
        <begin position="25"/>
        <end position="48"/>
    </location>
</feature>
<feature type="compositionally biased region" description="Pro residues" evidence="1">
    <location>
        <begin position="9"/>
        <end position="24"/>
    </location>
</feature>
<proteinExistence type="predicted"/>
<name>A0AAD5Q8Y1_PYTIN</name>
<organism evidence="2 3">
    <name type="scientific">Pythium insidiosum</name>
    <name type="common">Pythiosis disease agent</name>
    <dbReference type="NCBI Taxonomy" id="114742"/>
    <lineage>
        <taxon>Eukaryota</taxon>
        <taxon>Sar</taxon>
        <taxon>Stramenopiles</taxon>
        <taxon>Oomycota</taxon>
        <taxon>Peronosporomycetes</taxon>
        <taxon>Pythiales</taxon>
        <taxon>Pythiaceae</taxon>
        <taxon>Pythium</taxon>
    </lineage>
</organism>
<dbReference type="SUPFAM" id="SSF51735">
    <property type="entry name" value="NAD(P)-binding Rossmann-fold domains"/>
    <property type="match status" value="1"/>
</dbReference>
<reference evidence="2" key="1">
    <citation type="submission" date="2021-12" db="EMBL/GenBank/DDBJ databases">
        <title>Prjna785345.</title>
        <authorList>
            <person name="Rujirawat T."/>
            <person name="Krajaejun T."/>
        </authorList>
    </citation>
    <scope>NUCLEOTIDE SEQUENCE</scope>
    <source>
        <strain evidence="2">Pi057C3</strain>
    </source>
</reference>
<keyword evidence="3" id="KW-1185">Reference proteome</keyword>
<protein>
    <submittedName>
        <fullName evidence="2">Uncharacterized protein</fullName>
    </submittedName>
</protein>
<dbReference type="EMBL" id="JAKCXM010000251">
    <property type="protein sequence ID" value="KAJ0397449.1"/>
    <property type="molecule type" value="Genomic_DNA"/>
</dbReference>
<evidence type="ECO:0000313" key="2">
    <source>
        <dbReference type="EMBL" id="KAJ0397449.1"/>
    </source>
</evidence>
<feature type="compositionally biased region" description="Polar residues" evidence="1">
    <location>
        <begin position="49"/>
        <end position="65"/>
    </location>
</feature>
<feature type="region of interest" description="Disordered" evidence="1">
    <location>
        <begin position="274"/>
        <end position="323"/>
    </location>
</feature>
<comment type="caution">
    <text evidence="2">The sequence shown here is derived from an EMBL/GenBank/DDBJ whole genome shotgun (WGS) entry which is preliminary data.</text>
</comment>
<dbReference type="AlphaFoldDB" id="A0AAD5Q8Y1"/>
<evidence type="ECO:0000313" key="3">
    <source>
        <dbReference type="Proteomes" id="UP001209570"/>
    </source>
</evidence>
<feature type="compositionally biased region" description="Basic and acidic residues" evidence="1">
    <location>
        <begin position="482"/>
        <end position="492"/>
    </location>
</feature>
<gene>
    <name evidence="2" type="ORF">P43SY_006548</name>
</gene>
<evidence type="ECO:0000256" key="1">
    <source>
        <dbReference type="SAM" id="MobiDB-lite"/>
    </source>
</evidence>
<feature type="region of interest" description="Disordered" evidence="1">
    <location>
        <begin position="470"/>
        <end position="496"/>
    </location>
</feature>
<feature type="compositionally biased region" description="Basic and acidic residues" evidence="1">
    <location>
        <begin position="307"/>
        <end position="321"/>
    </location>
</feature>
<dbReference type="InterPro" id="IPR036291">
    <property type="entry name" value="NAD(P)-bd_dom_sf"/>
</dbReference>
<sequence length="643" mass="67876">MTSDGATTSPPPPPPGSLPAPAAPPMATSMDSMAAVASPAPASSESVAQTQTHQEVHTPPTTSAIESGGAASSGNSNNGSAQPHSSRKRVFTFQRRWLHSLPIMEKSVPQSVVDGSLKMGGPGLTTPTADDDAKADDKSASMQDVIVCMLCDDPNSGRDVMKIWSRLNCRRGRIENHLMSKHPEFMLLLKQKREAEGDLAVQIFLQNMREGRCNVRSEISAGLYSHMQVPLAMPTSTAATTTLPLTTALTTGNKRSLSGATATSELLKTAAMYAPRASSSSSPEVGSRDAMDAADLESSRKRPKQSHHMEMPPLRDGRDGAELNGHGAQMLRLATMSDVERGQLDTVAAASATTDLPTPTAPLAKKTIIVTGGDKPVVSRLACDLWSLGANVLITFSDMSAMEQFAARIVARFQEEGFQGSERGSTRGIIVPICCPTQSRSQIEEWARLTVAKCAQVECLINFVDDDDEKPKPDAVSGEENDVTRERAKSNADETLSSGAMTCAAVEAMTKTLASDLQSENLQINSIIVQRPQLEHDDSRLEDLETQELAHTALFLMSPLSACLSGSVLRLRVGKSLQPTTASSGSIAPASAPPSAASSEAADEAALVSGAHGLVHAPVDAAEASIASPSSPAEPNDTMRHVV</sequence>
<feature type="compositionally biased region" description="Low complexity" evidence="1">
    <location>
        <begin position="622"/>
        <end position="635"/>
    </location>
</feature>
<feature type="region of interest" description="Disordered" evidence="1">
    <location>
        <begin position="622"/>
        <end position="643"/>
    </location>
</feature>